<proteinExistence type="inferred from homology"/>
<evidence type="ECO:0000256" key="1">
    <source>
        <dbReference type="ARBA" id="ARBA00008791"/>
    </source>
</evidence>
<dbReference type="PANTHER" id="PTHR46268:SF6">
    <property type="entry name" value="UNIVERSAL STRESS PROTEIN UP12"/>
    <property type="match status" value="1"/>
</dbReference>
<evidence type="ECO:0000313" key="3">
    <source>
        <dbReference type="EMBL" id="AWB26964.1"/>
    </source>
</evidence>
<accession>A0A2R4WZL5</accession>
<dbReference type="Gene3D" id="3.40.50.620">
    <property type="entry name" value="HUPs"/>
    <property type="match status" value="1"/>
</dbReference>
<comment type="similarity">
    <text evidence="1">Belongs to the universal stress protein A family.</text>
</comment>
<dbReference type="PANTHER" id="PTHR46268">
    <property type="entry name" value="STRESS RESPONSE PROTEIN NHAX"/>
    <property type="match status" value="1"/>
</dbReference>
<dbReference type="InterPro" id="IPR014729">
    <property type="entry name" value="Rossmann-like_a/b/a_fold"/>
</dbReference>
<reference evidence="3 4" key="1">
    <citation type="submission" date="2018-04" db="EMBL/GenBank/DDBJ databases">
        <title>Halococcoides cellulosivorans gen. nov., sp. nov., an extremely halophilic cellulose-utilizing haloarchaeon from hypersaline lakes.</title>
        <authorList>
            <person name="Sorokin D.Y."/>
            <person name="Toshchakov S.V."/>
            <person name="Samarov N.I."/>
            <person name="Korzhenkov A."/>
            <person name="Kublanov I.V."/>
        </authorList>
    </citation>
    <scope>NUCLEOTIDE SEQUENCE [LARGE SCALE GENOMIC DNA]</scope>
    <source>
        <strain evidence="3 4">HArcel1</strain>
    </source>
</reference>
<evidence type="ECO:0000313" key="4">
    <source>
        <dbReference type="Proteomes" id="UP000244727"/>
    </source>
</evidence>
<dbReference type="SUPFAM" id="SSF52402">
    <property type="entry name" value="Adenine nucleotide alpha hydrolases-like"/>
    <property type="match status" value="1"/>
</dbReference>
<sequence length="180" mass="19746">MCLAAVYHTRAMTDLILLPLDSSPAAEQAADRVVDVADERDAAIHALFIVDKRELGDPALCSTEVLIMEYEDGGHDLLTGLENRAHERGVPVETRLCRGDPCEEICAAVEKHDPDLTVLGVDIEGCKSVTRTMRQPVVREVCDAVENQEPALTVIGDDHQNEQDSAPLEEIEAFDHVIVH</sequence>
<organism evidence="3 4">
    <name type="scientific">Halococcoides cellulosivorans</name>
    <dbReference type="NCBI Taxonomy" id="1679096"/>
    <lineage>
        <taxon>Archaea</taxon>
        <taxon>Methanobacteriati</taxon>
        <taxon>Methanobacteriota</taxon>
        <taxon>Stenosarchaea group</taxon>
        <taxon>Halobacteria</taxon>
        <taxon>Halobacteriales</taxon>
        <taxon>Haloarculaceae</taxon>
        <taxon>Halococcoides</taxon>
    </lineage>
</organism>
<keyword evidence="4" id="KW-1185">Reference proteome</keyword>
<protein>
    <recommendedName>
        <fullName evidence="2">UspA domain-containing protein</fullName>
    </recommendedName>
</protein>
<dbReference type="AlphaFoldDB" id="A0A2R4WZL5"/>
<evidence type="ECO:0000259" key="2">
    <source>
        <dbReference type="Pfam" id="PF00582"/>
    </source>
</evidence>
<name>A0A2R4WZL5_9EURY</name>
<dbReference type="Pfam" id="PF00582">
    <property type="entry name" value="Usp"/>
    <property type="match status" value="1"/>
</dbReference>
<dbReference type="CDD" id="cd00293">
    <property type="entry name" value="USP-like"/>
    <property type="match status" value="1"/>
</dbReference>
<dbReference type="InterPro" id="IPR006016">
    <property type="entry name" value="UspA"/>
</dbReference>
<dbReference type="Proteomes" id="UP000244727">
    <property type="component" value="Chromosome"/>
</dbReference>
<dbReference type="KEGG" id="harc:HARCEL1_04175"/>
<gene>
    <name evidence="3" type="ORF">HARCEL1_04175</name>
</gene>
<dbReference type="EMBL" id="CP028858">
    <property type="protein sequence ID" value="AWB26964.1"/>
    <property type="molecule type" value="Genomic_DNA"/>
</dbReference>
<feature type="domain" description="UspA" evidence="2">
    <location>
        <begin position="12"/>
        <end position="120"/>
    </location>
</feature>